<dbReference type="GO" id="GO:0035438">
    <property type="term" value="F:cyclic-di-GMP binding"/>
    <property type="evidence" value="ECO:0007669"/>
    <property type="project" value="InterPro"/>
</dbReference>
<dbReference type="GO" id="GO:0000160">
    <property type="term" value="P:phosphorelay signal transduction system"/>
    <property type="evidence" value="ECO:0007669"/>
    <property type="project" value="InterPro"/>
</dbReference>
<dbReference type="Gene3D" id="3.30.70.270">
    <property type="match status" value="1"/>
</dbReference>
<protein>
    <recommendedName>
        <fullName evidence="9">Response regulatory domain-containing protein</fullName>
    </recommendedName>
</protein>
<keyword evidence="3" id="KW-0804">Transcription</keyword>
<evidence type="ECO:0000313" key="8">
    <source>
        <dbReference type="Proteomes" id="UP000048984"/>
    </source>
</evidence>
<dbReference type="Pfam" id="PF07238">
    <property type="entry name" value="PilZ"/>
    <property type="match status" value="1"/>
</dbReference>
<evidence type="ECO:0000256" key="1">
    <source>
        <dbReference type="ARBA" id="ARBA00022553"/>
    </source>
</evidence>
<dbReference type="InterPro" id="IPR050595">
    <property type="entry name" value="Bact_response_regulator"/>
</dbReference>
<dbReference type="AlphaFoldDB" id="A0A0P6VLC0"/>
<dbReference type="NCBIfam" id="TIGR00254">
    <property type="entry name" value="GGDEF"/>
    <property type="match status" value="1"/>
</dbReference>
<dbReference type="SMART" id="SM00448">
    <property type="entry name" value="REC"/>
    <property type="match status" value="1"/>
</dbReference>
<dbReference type="SUPFAM" id="SSF141371">
    <property type="entry name" value="PilZ domain-like"/>
    <property type="match status" value="1"/>
</dbReference>
<feature type="domain" description="GGDEF" evidence="6">
    <location>
        <begin position="182"/>
        <end position="316"/>
    </location>
</feature>
<dbReference type="RefSeq" id="WP_054357088.1">
    <property type="nucleotide sequence ID" value="NZ_LJYW01000001.1"/>
</dbReference>
<dbReference type="SUPFAM" id="SSF52172">
    <property type="entry name" value="CheY-like"/>
    <property type="match status" value="1"/>
</dbReference>
<gene>
    <name evidence="7" type="ORF">ABB55_00695</name>
</gene>
<reference evidence="7 8" key="2">
    <citation type="submission" date="2015-10" db="EMBL/GenBank/DDBJ databases">
        <title>Draft Genome Sequence of Prosthecomicrobium hirschii ATCC 27832.</title>
        <authorList>
            <person name="Daniel J."/>
            <person name="Givan S.A."/>
            <person name="Brun Y.V."/>
            <person name="Brown P.J."/>
        </authorList>
    </citation>
    <scope>NUCLEOTIDE SEQUENCE [LARGE SCALE GENOMIC DNA]</scope>
    <source>
        <strain evidence="7 8">16</strain>
    </source>
</reference>
<evidence type="ECO:0000259" key="5">
    <source>
        <dbReference type="PROSITE" id="PS50110"/>
    </source>
</evidence>
<dbReference type="SMART" id="SM00267">
    <property type="entry name" value="GGDEF"/>
    <property type="match status" value="1"/>
</dbReference>
<evidence type="ECO:0000256" key="4">
    <source>
        <dbReference type="PROSITE-ProRule" id="PRU00169"/>
    </source>
</evidence>
<feature type="modified residue" description="4-aspartylphosphate" evidence="4">
    <location>
        <position position="65"/>
    </location>
</feature>
<dbReference type="InterPro" id="IPR029787">
    <property type="entry name" value="Nucleotide_cyclase"/>
</dbReference>
<keyword evidence="8" id="KW-1185">Reference proteome</keyword>
<name>A0A0P6VLC0_9HYPH</name>
<evidence type="ECO:0008006" key="9">
    <source>
        <dbReference type="Google" id="ProtNLM"/>
    </source>
</evidence>
<dbReference type="Gene3D" id="3.40.50.2300">
    <property type="match status" value="1"/>
</dbReference>
<dbReference type="InterPro" id="IPR011006">
    <property type="entry name" value="CheY-like_superfamily"/>
</dbReference>
<dbReference type="STRING" id="665126.ABB55_00695"/>
<evidence type="ECO:0000256" key="3">
    <source>
        <dbReference type="ARBA" id="ARBA00023163"/>
    </source>
</evidence>
<dbReference type="PANTHER" id="PTHR44591">
    <property type="entry name" value="STRESS RESPONSE REGULATOR PROTEIN 1"/>
    <property type="match status" value="1"/>
</dbReference>
<dbReference type="InterPro" id="IPR043128">
    <property type="entry name" value="Rev_trsase/Diguanyl_cyclase"/>
</dbReference>
<dbReference type="Pfam" id="PF00990">
    <property type="entry name" value="GGDEF"/>
    <property type="match status" value="1"/>
</dbReference>
<keyword evidence="1 4" id="KW-0597">Phosphoprotein</keyword>
<comment type="caution">
    <text evidence="7">The sequence shown here is derived from an EMBL/GenBank/DDBJ whole genome shotgun (WGS) entry which is preliminary data.</text>
</comment>
<proteinExistence type="predicted"/>
<dbReference type="CDD" id="cd00156">
    <property type="entry name" value="REC"/>
    <property type="match status" value="1"/>
</dbReference>
<dbReference type="InterPro" id="IPR000160">
    <property type="entry name" value="GGDEF_dom"/>
</dbReference>
<sequence length="410" mass="46114">MRDIKSNEDIVLDGRQVCIVDDDELFRGYLAALLAQRNLVVLEAPDANGLQQVLDRRMPDCLLMDYNLASENGLFILERLKLRYPSLAPIIMVSADETQRTAVRAFRSGIADFVCKRNLKLEEIVGAVRRAIALRVRDEVREKEVTRLREHAKFDELTGIHLRAGLEERLATIAETARRTRRHYGIVAFRLTRVGEVQERFGVVAADRVLRAFGQKLREHLRASDLCGVYDRGTCLYVVDTDPTPEALDVLAQRVTPRLTVDLDISAAHVHLEAVSARVLHPDDGDALADLIALLERRVDQATDEHLQNATSATDWVRTPSATEVKAGLERRREPRLRTLKQGRIFLNGLQSTIDCTVRNLSSGGASLRLHGPTALPELFRLKISDGGAVRRVRKCWHFNNDVGVEFLPD</sequence>
<dbReference type="Proteomes" id="UP000048984">
    <property type="component" value="Unassembled WGS sequence"/>
</dbReference>
<evidence type="ECO:0000259" key="6">
    <source>
        <dbReference type="PROSITE" id="PS50887"/>
    </source>
</evidence>
<evidence type="ECO:0000313" key="7">
    <source>
        <dbReference type="EMBL" id="KPL50925.1"/>
    </source>
</evidence>
<dbReference type="EMBL" id="LJYW01000001">
    <property type="protein sequence ID" value="KPL50925.1"/>
    <property type="molecule type" value="Genomic_DNA"/>
</dbReference>
<evidence type="ECO:0000256" key="2">
    <source>
        <dbReference type="ARBA" id="ARBA00023015"/>
    </source>
</evidence>
<organism evidence="7 8">
    <name type="scientific">Prosthecodimorpha hirschii</name>
    <dbReference type="NCBI Taxonomy" id="665126"/>
    <lineage>
        <taxon>Bacteria</taxon>
        <taxon>Pseudomonadati</taxon>
        <taxon>Pseudomonadota</taxon>
        <taxon>Alphaproteobacteria</taxon>
        <taxon>Hyphomicrobiales</taxon>
        <taxon>Ancalomicrobiaceae</taxon>
        <taxon>Prosthecodimorpha</taxon>
    </lineage>
</organism>
<dbReference type="PROSITE" id="PS50887">
    <property type="entry name" value="GGDEF"/>
    <property type="match status" value="1"/>
</dbReference>
<dbReference type="Pfam" id="PF00072">
    <property type="entry name" value="Response_reg"/>
    <property type="match status" value="1"/>
</dbReference>
<feature type="domain" description="Response regulatory" evidence="5">
    <location>
        <begin position="16"/>
        <end position="132"/>
    </location>
</feature>
<dbReference type="InterPro" id="IPR001789">
    <property type="entry name" value="Sig_transdc_resp-reg_receiver"/>
</dbReference>
<dbReference type="PANTHER" id="PTHR44591:SF3">
    <property type="entry name" value="RESPONSE REGULATORY DOMAIN-CONTAINING PROTEIN"/>
    <property type="match status" value="1"/>
</dbReference>
<reference evidence="7 8" key="1">
    <citation type="submission" date="2015-09" db="EMBL/GenBank/DDBJ databases">
        <authorList>
            <person name="Jackson K.R."/>
            <person name="Lunt B.L."/>
            <person name="Fisher J.N.B."/>
            <person name="Gardner A.V."/>
            <person name="Bailey M.E."/>
            <person name="Deus L.M."/>
            <person name="Earl A.S."/>
            <person name="Gibby P.D."/>
            <person name="Hartmann K.A."/>
            <person name="Liu J.E."/>
            <person name="Manci A.M."/>
            <person name="Nielsen D.A."/>
            <person name="Solomon M.B."/>
            <person name="Breakwell D.P."/>
            <person name="Burnett S.H."/>
            <person name="Grose J.H."/>
        </authorList>
    </citation>
    <scope>NUCLEOTIDE SEQUENCE [LARGE SCALE GENOMIC DNA]</scope>
    <source>
        <strain evidence="7 8">16</strain>
    </source>
</reference>
<accession>A0A0P6VLC0</accession>
<dbReference type="InterPro" id="IPR009875">
    <property type="entry name" value="PilZ_domain"/>
</dbReference>
<dbReference type="PROSITE" id="PS50110">
    <property type="entry name" value="RESPONSE_REGULATORY"/>
    <property type="match status" value="1"/>
</dbReference>
<keyword evidence="2" id="KW-0805">Transcription regulation</keyword>
<dbReference type="SUPFAM" id="SSF55073">
    <property type="entry name" value="Nucleotide cyclase"/>
    <property type="match status" value="1"/>
</dbReference>